<dbReference type="InterPro" id="IPR018422">
    <property type="entry name" value="Cation/H_exchanger_CPA1"/>
</dbReference>
<feature type="domain" description="Cation/H+ exchanger transmembrane" evidence="12">
    <location>
        <begin position="12"/>
        <end position="327"/>
    </location>
</feature>
<keyword evidence="2" id="KW-0813">Transport</keyword>
<comment type="caution">
    <text evidence="13">The sequence shown here is derived from an EMBL/GenBank/DDBJ whole genome shotgun (WGS) entry which is preliminary data.</text>
</comment>
<evidence type="ECO:0000256" key="10">
    <source>
        <dbReference type="SAM" id="MobiDB-lite"/>
    </source>
</evidence>
<evidence type="ECO:0000256" key="8">
    <source>
        <dbReference type="ARBA" id="ARBA00023136"/>
    </source>
</evidence>
<dbReference type="PANTHER" id="PTHR10110">
    <property type="entry name" value="SODIUM/HYDROGEN EXCHANGER"/>
    <property type="match status" value="1"/>
</dbReference>
<feature type="transmembrane region" description="Helical" evidence="11">
    <location>
        <begin position="27"/>
        <end position="48"/>
    </location>
</feature>
<feature type="transmembrane region" description="Helical" evidence="11">
    <location>
        <begin position="455"/>
        <end position="479"/>
    </location>
</feature>
<sequence length="655" mass="68950">MDLLIIAVAGLLAIAGATQISDRVRVAPALLLLAAGIVVGFLPAVPAIEIEPEIILEGVLPPLLYATAVNISTINFRRELAPVAVLAVLLVAVSATVIGAVLTLVVPSLSLAWAIAMGAVLSPTDAVAISIARRLGVSQRIITVLEGEGLLNDATALVVLSSAVSAATAGTVTVGGVAGSFAAAVLVALAVGWAVGELTLHLRARVTDASVDTVISFTIPFLAAIPAEHLGGSGLVAAVIAGLVTGHRAPRILPPDHRIAGQETWHTVELVLEGFIFLVMGLQFFGIVEDVRAEGPSIATAAWLAVLAGGLTVLVRAAVVAPMLVWLRRRAERHATRWEEMSESIRAFEGRCAAIAHGDIPADMQIPWDPGRRGVRRRLKRALRLHRLPTSPERAQRRASRAVDRIRRRGADVEYYRDEPLGLREGAVIVWAGMRGAVTLAAAQTLPASAPNRSFLLLVAILVAAGSLVIQGLTLPWVVRVVRPSMEGPADEEERGALVRLLITTAKEVIAERDDAGPDGADRPEAGTPSAVIEHDDGNPAEPSGPATAPGASQQAAGTVVGVVPRSTSDLTTHIVRRDNGDYVVSAALAAEAWRDPEVRRREIAAARATTLDMIRAQREALLDAGELGLYSAGSIEYALTRLDYEEIMLTSQPQ</sequence>
<dbReference type="Pfam" id="PF00999">
    <property type="entry name" value="Na_H_Exchanger"/>
    <property type="match status" value="2"/>
</dbReference>
<gene>
    <name evidence="13" type="ORF">OHJ16_03000</name>
</gene>
<feature type="domain" description="Cation/H+ exchanger transmembrane" evidence="12">
    <location>
        <begin position="421"/>
        <end position="480"/>
    </location>
</feature>
<dbReference type="Gene3D" id="6.10.140.1330">
    <property type="match status" value="1"/>
</dbReference>
<protein>
    <submittedName>
        <fullName evidence="13">Sodium:proton antiporter</fullName>
    </submittedName>
</protein>
<evidence type="ECO:0000256" key="7">
    <source>
        <dbReference type="ARBA" id="ARBA00023065"/>
    </source>
</evidence>
<feature type="transmembrane region" description="Helical" evidence="11">
    <location>
        <begin position="80"/>
        <end position="105"/>
    </location>
</feature>
<keyword evidence="7" id="KW-0406">Ion transport</keyword>
<dbReference type="RefSeq" id="WP_268916689.1">
    <property type="nucleotide sequence ID" value="NZ_JAPTMY010000004.1"/>
</dbReference>
<feature type="compositionally biased region" description="Basic and acidic residues" evidence="10">
    <location>
        <begin position="512"/>
        <end position="525"/>
    </location>
</feature>
<accession>A0ABT4I5K3</accession>
<evidence type="ECO:0000256" key="5">
    <source>
        <dbReference type="ARBA" id="ARBA00022989"/>
    </source>
</evidence>
<evidence type="ECO:0000256" key="9">
    <source>
        <dbReference type="ARBA" id="ARBA00023201"/>
    </source>
</evidence>
<keyword evidence="4 11" id="KW-0812">Transmembrane</keyword>
<feature type="region of interest" description="Disordered" evidence="10">
    <location>
        <begin position="512"/>
        <end position="559"/>
    </location>
</feature>
<keyword evidence="5 11" id="KW-1133">Transmembrane helix</keyword>
<evidence type="ECO:0000313" key="14">
    <source>
        <dbReference type="Proteomes" id="UP001072034"/>
    </source>
</evidence>
<comment type="subcellular location">
    <subcellularLocation>
        <location evidence="1">Cell membrane</location>
        <topology evidence="1">Multi-pass membrane protein</topology>
    </subcellularLocation>
</comment>
<feature type="transmembrane region" description="Helical" evidence="11">
    <location>
        <begin position="270"/>
        <end position="288"/>
    </location>
</feature>
<evidence type="ECO:0000256" key="6">
    <source>
        <dbReference type="ARBA" id="ARBA00023053"/>
    </source>
</evidence>
<feature type="transmembrane region" description="Helical" evidence="11">
    <location>
        <begin position="300"/>
        <end position="327"/>
    </location>
</feature>
<reference evidence="13" key="1">
    <citation type="submission" date="2022-10" db="EMBL/GenBank/DDBJ databases">
        <title>Genome sequence of Actinomyces israelii ATCC 10048.</title>
        <authorList>
            <person name="Watt R.M."/>
            <person name="Tong W.M."/>
        </authorList>
    </citation>
    <scope>NUCLEOTIDE SEQUENCE</scope>
    <source>
        <strain evidence="13">ATCC 10048</strain>
    </source>
</reference>
<keyword evidence="9" id="KW-0739">Sodium transport</keyword>
<feature type="transmembrane region" description="Helical" evidence="11">
    <location>
        <begin position="111"/>
        <end position="129"/>
    </location>
</feature>
<feature type="transmembrane region" description="Helical" evidence="11">
    <location>
        <begin position="231"/>
        <end position="249"/>
    </location>
</feature>
<keyword evidence="8 11" id="KW-0472">Membrane</keyword>
<name>A0ABT4I5K3_9ACTO</name>
<proteinExistence type="predicted"/>
<evidence type="ECO:0000256" key="4">
    <source>
        <dbReference type="ARBA" id="ARBA00022692"/>
    </source>
</evidence>
<organism evidence="13 14">
    <name type="scientific">Actinomyces israelii</name>
    <dbReference type="NCBI Taxonomy" id="1659"/>
    <lineage>
        <taxon>Bacteria</taxon>
        <taxon>Bacillati</taxon>
        <taxon>Actinomycetota</taxon>
        <taxon>Actinomycetes</taxon>
        <taxon>Actinomycetales</taxon>
        <taxon>Actinomycetaceae</taxon>
        <taxon>Actinomyces</taxon>
    </lineage>
</organism>
<evidence type="ECO:0000256" key="3">
    <source>
        <dbReference type="ARBA" id="ARBA00022475"/>
    </source>
</evidence>
<evidence type="ECO:0000256" key="11">
    <source>
        <dbReference type="SAM" id="Phobius"/>
    </source>
</evidence>
<feature type="transmembrane region" description="Helical" evidence="11">
    <location>
        <begin position="174"/>
        <end position="194"/>
    </location>
</feature>
<evidence type="ECO:0000259" key="12">
    <source>
        <dbReference type="Pfam" id="PF00999"/>
    </source>
</evidence>
<dbReference type="Proteomes" id="UP001072034">
    <property type="component" value="Unassembled WGS sequence"/>
</dbReference>
<evidence type="ECO:0000256" key="1">
    <source>
        <dbReference type="ARBA" id="ARBA00004651"/>
    </source>
</evidence>
<keyword evidence="14" id="KW-1185">Reference proteome</keyword>
<keyword evidence="6" id="KW-0915">Sodium</keyword>
<evidence type="ECO:0000256" key="2">
    <source>
        <dbReference type="ARBA" id="ARBA00022448"/>
    </source>
</evidence>
<dbReference type="EMBL" id="JAPTMY010000004">
    <property type="protein sequence ID" value="MCZ0857016.1"/>
    <property type="molecule type" value="Genomic_DNA"/>
</dbReference>
<keyword evidence="3" id="KW-1003">Cell membrane</keyword>
<dbReference type="PANTHER" id="PTHR10110:SF86">
    <property type="entry name" value="SODIUM_HYDROGEN EXCHANGER 7"/>
    <property type="match status" value="1"/>
</dbReference>
<dbReference type="InterPro" id="IPR006153">
    <property type="entry name" value="Cation/H_exchanger_TM"/>
</dbReference>
<evidence type="ECO:0000313" key="13">
    <source>
        <dbReference type="EMBL" id="MCZ0857016.1"/>
    </source>
</evidence>